<accession>A0A1F5LJ51</accession>
<evidence type="ECO:0000313" key="1">
    <source>
        <dbReference type="EMBL" id="OGE53050.1"/>
    </source>
</evidence>
<protein>
    <recommendedName>
        <fullName evidence="3">Aminoglycoside phosphotransferase domain-containing protein</fullName>
    </recommendedName>
</protein>
<dbReference type="InterPro" id="IPR051678">
    <property type="entry name" value="AGP_Transferase"/>
</dbReference>
<dbReference type="PANTHER" id="PTHR21310:SF37">
    <property type="entry name" value="AMINOGLYCOSIDE PHOSPHOTRANSFERASE DOMAIN-CONTAINING PROTEIN"/>
    <property type="match status" value="1"/>
</dbReference>
<dbReference type="Gene3D" id="3.30.200.20">
    <property type="entry name" value="Phosphorylase Kinase, domain 1"/>
    <property type="match status" value="1"/>
</dbReference>
<dbReference type="SUPFAM" id="SSF56112">
    <property type="entry name" value="Protein kinase-like (PK-like)"/>
    <property type="match status" value="1"/>
</dbReference>
<name>A0A1F5LJ51_PENAI</name>
<reference evidence="1 2" key="1">
    <citation type="journal article" date="2016" name="Sci. Rep.">
        <title>Penicillium arizonense, a new, genome sequenced fungal species, reveals a high chemical diversity in secreted metabolites.</title>
        <authorList>
            <person name="Grijseels S."/>
            <person name="Nielsen J.C."/>
            <person name="Randelovic M."/>
            <person name="Nielsen J."/>
            <person name="Nielsen K.F."/>
            <person name="Workman M."/>
            <person name="Frisvad J.C."/>
        </authorList>
    </citation>
    <scope>NUCLEOTIDE SEQUENCE [LARGE SCALE GENOMIC DNA]</scope>
    <source>
        <strain evidence="1 2">CBS 141311</strain>
    </source>
</reference>
<dbReference type="Proteomes" id="UP000177622">
    <property type="component" value="Unassembled WGS sequence"/>
</dbReference>
<dbReference type="GeneID" id="34576183"/>
<gene>
    <name evidence="1" type="ORF">PENARI_c008G05171</name>
</gene>
<dbReference type="OrthoDB" id="5412996at2759"/>
<organism evidence="1 2">
    <name type="scientific">Penicillium arizonense</name>
    <dbReference type="NCBI Taxonomy" id="1835702"/>
    <lineage>
        <taxon>Eukaryota</taxon>
        <taxon>Fungi</taxon>
        <taxon>Dikarya</taxon>
        <taxon>Ascomycota</taxon>
        <taxon>Pezizomycotina</taxon>
        <taxon>Eurotiomycetes</taxon>
        <taxon>Eurotiomycetidae</taxon>
        <taxon>Eurotiales</taxon>
        <taxon>Aspergillaceae</taxon>
        <taxon>Penicillium</taxon>
    </lineage>
</organism>
<comment type="caution">
    <text evidence="1">The sequence shown here is derived from an EMBL/GenBank/DDBJ whole genome shotgun (WGS) entry which is preliminary data.</text>
</comment>
<keyword evidence="2" id="KW-1185">Reference proteome</keyword>
<dbReference type="RefSeq" id="XP_022488489.1">
    <property type="nucleotide sequence ID" value="XM_022631449.1"/>
</dbReference>
<dbReference type="InterPro" id="IPR011009">
    <property type="entry name" value="Kinase-like_dom_sf"/>
</dbReference>
<evidence type="ECO:0008006" key="3">
    <source>
        <dbReference type="Google" id="ProtNLM"/>
    </source>
</evidence>
<dbReference type="PANTHER" id="PTHR21310">
    <property type="entry name" value="AMINOGLYCOSIDE PHOSPHOTRANSFERASE-RELATED-RELATED"/>
    <property type="match status" value="1"/>
</dbReference>
<dbReference type="EMBL" id="LXJU01000008">
    <property type="protein sequence ID" value="OGE53050.1"/>
    <property type="molecule type" value="Genomic_DNA"/>
</dbReference>
<dbReference type="STRING" id="1835702.A0A1F5LJ51"/>
<dbReference type="AlphaFoldDB" id="A0A1F5LJ51"/>
<evidence type="ECO:0000313" key="2">
    <source>
        <dbReference type="Proteomes" id="UP000177622"/>
    </source>
</evidence>
<proteinExistence type="predicted"/>
<sequence length="395" mass="45763">MRPTPLPPIYRGKLMFFDEVLWDKADELLASWKSKLFNQAAIKEMTALIQHHREGIADRLFPPRKGSFNMVIRLRFLDGASTIIRLPIPGYSIFPEEKVQREVSVMRFLERHTDIRVPHILHYGMAEHSPARLGPFIIIEYIDNDADLVDALNTPGIPIEERPILDPDIAPARIRSVYSDMAGLILQISKCSFNATGCISNNENDELDNEWVVKHRTLSINMNELVQQKHDAIDYAEDCRTKYIARCLFRKLAREKRLCRFEYGPFKLYCDDLRPANILANSDFDYKICGAIDWEFSYAAPADFVYAPPCWLLLERPEYWERGLDDWTRAYEQRLEVWLEEMVVREDAEIARGVIGEENRLSGFMRESWENGDFWNESLSQSSSGLNPGSGNDNF</sequence>